<organism evidence="5 6">
    <name type="scientific">Fistulifera solaris</name>
    <name type="common">Oleaginous diatom</name>
    <dbReference type="NCBI Taxonomy" id="1519565"/>
    <lineage>
        <taxon>Eukaryota</taxon>
        <taxon>Sar</taxon>
        <taxon>Stramenopiles</taxon>
        <taxon>Ochrophyta</taxon>
        <taxon>Bacillariophyta</taxon>
        <taxon>Bacillariophyceae</taxon>
        <taxon>Bacillariophycidae</taxon>
        <taxon>Naviculales</taxon>
        <taxon>Naviculaceae</taxon>
        <taxon>Fistulifera</taxon>
    </lineage>
</organism>
<protein>
    <submittedName>
        <fullName evidence="5">RNA-binding motif protein, X-linked 2</fullName>
    </submittedName>
</protein>
<name>A0A1Z5KI60_FISSO</name>
<evidence type="ECO:0000313" key="6">
    <source>
        <dbReference type="Proteomes" id="UP000198406"/>
    </source>
</evidence>
<dbReference type="Gene3D" id="3.30.70.330">
    <property type="match status" value="1"/>
</dbReference>
<keyword evidence="1 2" id="KW-0694">RNA-binding</keyword>
<comment type="caution">
    <text evidence="5">The sequence shown here is derived from an EMBL/GenBank/DDBJ whole genome shotgun (WGS) entry which is preliminary data.</text>
</comment>
<dbReference type="AlphaFoldDB" id="A0A1Z5KI60"/>
<dbReference type="Pfam" id="PF00076">
    <property type="entry name" value="RRM_1"/>
    <property type="match status" value="1"/>
</dbReference>
<dbReference type="InterPro" id="IPR000504">
    <property type="entry name" value="RRM_dom"/>
</dbReference>
<evidence type="ECO:0000259" key="4">
    <source>
        <dbReference type="PROSITE" id="PS50102"/>
    </source>
</evidence>
<dbReference type="FunCoup" id="A0A1Z5KI60">
    <property type="interactions" value="3"/>
</dbReference>
<dbReference type="GO" id="GO:0000398">
    <property type="term" value="P:mRNA splicing, via spliceosome"/>
    <property type="evidence" value="ECO:0007669"/>
    <property type="project" value="InterPro"/>
</dbReference>
<evidence type="ECO:0000256" key="1">
    <source>
        <dbReference type="ARBA" id="ARBA00022884"/>
    </source>
</evidence>
<dbReference type="PANTHER" id="PTHR45880">
    <property type="entry name" value="RNA-BINDING MOTIF PROTEIN, X-LINKED 2"/>
    <property type="match status" value="1"/>
</dbReference>
<reference evidence="5 6" key="1">
    <citation type="journal article" date="2015" name="Plant Cell">
        <title>Oil accumulation by the oleaginous diatom Fistulifera solaris as revealed by the genome and transcriptome.</title>
        <authorList>
            <person name="Tanaka T."/>
            <person name="Maeda Y."/>
            <person name="Veluchamy A."/>
            <person name="Tanaka M."/>
            <person name="Abida H."/>
            <person name="Marechal E."/>
            <person name="Bowler C."/>
            <person name="Muto M."/>
            <person name="Sunaga Y."/>
            <person name="Tanaka M."/>
            <person name="Yoshino T."/>
            <person name="Taniguchi T."/>
            <person name="Fukuda Y."/>
            <person name="Nemoto M."/>
            <person name="Matsumoto M."/>
            <person name="Wong P.S."/>
            <person name="Aburatani S."/>
            <person name="Fujibuchi W."/>
        </authorList>
    </citation>
    <scope>NUCLEOTIDE SEQUENCE [LARGE SCALE GENOMIC DNA]</scope>
    <source>
        <strain evidence="5 6">JPCC DA0580</strain>
    </source>
</reference>
<proteinExistence type="predicted"/>
<dbReference type="GO" id="GO:0071013">
    <property type="term" value="C:catalytic step 2 spliceosome"/>
    <property type="evidence" value="ECO:0007669"/>
    <property type="project" value="TreeGrafter"/>
</dbReference>
<keyword evidence="6" id="KW-1185">Reference proteome</keyword>
<dbReference type="CDD" id="cd12411">
    <property type="entry name" value="RRM_ist3_like"/>
    <property type="match status" value="1"/>
</dbReference>
<evidence type="ECO:0000256" key="2">
    <source>
        <dbReference type="PROSITE-ProRule" id="PRU00176"/>
    </source>
</evidence>
<dbReference type="GO" id="GO:0071011">
    <property type="term" value="C:precatalytic spliceosome"/>
    <property type="evidence" value="ECO:0007669"/>
    <property type="project" value="TreeGrafter"/>
</dbReference>
<evidence type="ECO:0000256" key="3">
    <source>
        <dbReference type="SAM" id="MobiDB-lite"/>
    </source>
</evidence>
<dbReference type="EMBL" id="BDSP01000233">
    <property type="protein sequence ID" value="GAX25815.1"/>
    <property type="molecule type" value="Genomic_DNA"/>
</dbReference>
<dbReference type="InterPro" id="IPR045844">
    <property type="entry name" value="RRM_Ist3-like"/>
</dbReference>
<dbReference type="InterPro" id="IPR051847">
    <property type="entry name" value="RNA_proc/Spliceosome_comp"/>
</dbReference>
<evidence type="ECO:0000313" key="5">
    <source>
        <dbReference type="EMBL" id="GAX25815.1"/>
    </source>
</evidence>
<feature type="compositionally biased region" description="Basic residues" evidence="3">
    <location>
        <begin position="183"/>
        <end position="193"/>
    </location>
</feature>
<dbReference type="InterPro" id="IPR012677">
    <property type="entry name" value="Nucleotide-bd_a/b_plait_sf"/>
</dbReference>
<dbReference type="Proteomes" id="UP000198406">
    <property type="component" value="Unassembled WGS sequence"/>
</dbReference>
<dbReference type="GO" id="GO:0003723">
    <property type="term" value="F:RNA binding"/>
    <property type="evidence" value="ECO:0007669"/>
    <property type="project" value="UniProtKB-UniRule"/>
</dbReference>
<feature type="compositionally biased region" description="Basic residues" evidence="3">
    <location>
        <begin position="163"/>
        <end position="175"/>
    </location>
</feature>
<dbReference type="PANTHER" id="PTHR45880:SF1">
    <property type="entry name" value="RNA-BINDING MOTIF PROTEIN, X-LINKED 2"/>
    <property type="match status" value="1"/>
</dbReference>
<sequence>MNTIREIEKINAQELERGLAGTAGSWHSQFAHAPWVYVGNLDHQLTEGDILCILSQYGEIEDAHLIRDEETGKSKGFGFVKYEDPKSCILAVDNLIGVKILDRPLRIDHVENYRLPKHLEEKEKGNQLAAPGHAYEGQQLANQYTLEKGQDLFAPPSDNLSRERRKEKKKKAKKEQKKEARKRDKHSTRKEKKDKRDSKRARLDEKSL</sequence>
<dbReference type="PROSITE" id="PS50102">
    <property type="entry name" value="RRM"/>
    <property type="match status" value="1"/>
</dbReference>
<feature type="compositionally biased region" description="Basic and acidic residues" evidence="3">
    <location>
        <begin position="194"/>
        <end position="208"/>
    </location>
</feature>
<feature type="region of interest" description="Disordered" evidence="3">
    <location>
        <begin position="150"/>
        <end position="208"/>
    </location>
</feature>
<feature type="domain" description="RRM" evidence="4">
    <location>
        <begin position="34"/>
        <end position="112"/>
    </location>
</feature>
<accession>A0A1Z5KI60</accession>
<dbReference type="GO" id="GO:0005686">
    <property type="term" value="C:U2 snRNP"/>
    <property type="evidence" value="ECO:0007669"/>
    <property type="project" value="TreeGrafter"/>
</dbReference>
<dbReference type="SUPFAM" id="SSF54928">
    <property type="entry name" value="RNA-binding domain, RBD"/>
    <property type="match status" value="1"/>
</dbReference>
<dbReference type="InParanoid" id="A0A1Z5KI60"/>
<dbReference type="SMART" id="SM00360">
    <property type="entry name" value="RRM"/>
    <property type="match status" value="1"/>
</dbReference>
<dbReference type="InterPro" id="IPR035979">
    <property type="entry name" value="RBD_domain_sf"/>
</dbReference>
<dbReference type="OrthoDB" id="2573941at2759"/>
<gene>
    <name evidence="5" type="ORF">FisN_17Lh226</name>
</gene>